<keyword evidence="3" id="KW-1185">Reference proteome</keyword>
<evidence type="ECO:0000313" key="2">
    <source>
        <dbReference type="EMBL" id="OOC53337.1"/>
    </source>
</evidence>
<dbReference type="InterPro" id="IPR005212">
    <property type="entry name" value="EvaA-like"/>
</dbReference>
<dbReference type="AlphaFoldDB" id="A0A1V3BXP6"/>
<gene>
    <name evidence="2" type="ORF">NOSIN_05535</name>
</gene>
<dbReference type="Pfam" id="PF03559">
    <property type="entry name" value="Hexose_dehydrat"/>
    <property type="match status" value="2"/>
</dbReference>
<dbReference type="RefSeq" id="WP_077689707.1">
    <property type="nucleotide sequence ID" value="NZ_MCOK01000001.1"/>
</dbReference>
<dbReference type="Gene3D" id="3.90.79.40">
    <property type="entry name" value="EvaA sugar 2,3-dehydratase subunit"/>
    <property type="match status" value="2"/>
</dbReference>
<dbReference type="Proteomes" id="UP000189004">
    <property type="component" value="Unassembled WGS sequence"/>
</dbReference>
<dbReference type="InterPro" id="IPR038153">
    <property type="entry name" value="EvaA-like_sf"/>
</dbReference>
<evidence type="ECO:0000313" key="3">
    <source>
        <dbReference type="Proteomes" id="UP000189004"/>
    </source>
</evidence>
<dbReference type="EMBL" id="MCOK01000001">
    <property type="protein sequence ID" value="OOC53337.1"/>
    <property type="molecule type" value="Genomic_DNA"/>
</dbReference>
<sequence length="475" mass="52558">MRTDTEVRETGLPERLAASARSRTLPRKGVADWLEARRDSGSFRVERVPFDRLRGWGFTPGSGDLVHSSGRYFGVRGLDVRTDGGSPPHWRQPIIHQADIAILGVLAKEVDGILRFLMQAKMEPGNITTVQLSPTVQATSSNYLRTHRGARPRHLEYFTEPGRAEVLVDVLQSEQGSWFLGKRNRNVVVETAAEVPEGADFAWLTLGDILDALHHPHLVNMDTRTVLSCLPFSAAPGGSPRENTGFAEEVERSFGATEQDSLSSLAGIRAWVTGQKSGRALSARPIPLDEVTGWERTDEEIRHESGRFFSILGVDVEATTREVASWSQPLLAPRGTGLTAFLVQPVAGTLHVLTRADLRPGYLDSVEVGPTVQCDPANLEVLPPDRRPAFLDLVLDSARTRVHYDVEQSEEGGRFHHATTRHLIVEPRTPLPEDLPPGYAWMTARQLTELLRRSHHVNIEARSLLLALSSLRPRG</sequence>
<feature type="domain" description="dTDP-4-dehydro-6-deoxy-alpha-D-glucopyranose 2,3-dehydratase" evidence="1">
    <location>
        <begin position="29"/>
        <end position="230"/>
    </location>
</feature>
<feature type="domain" description="dTDP-4-dehydro-6-deoxy-alpha-D-glucopyranose 2,3-dehydratase" evidence="1">
    <location>
        <begin position="268"/>
        <end position="467"/>
    </location>
</feature>
<reference evidence="3" key="1">
    <citation type="submission" date="2016-08" db="EMBL/GenBank/DDBJ databases">
        <authorList>
            <person name="Tokovenko B."/>
            <person name="Kalinowski J."/>
        </authorList>
    </citation>
    <scope>NUCLEOTIDE SEQUENCE [LARGE SCALE GENOMIC DNA]</scope>
    <source>
        <strain evidence="3">UTMC102</strain>
    </source>
</reference>
<proteinExistence type="predicted"/>
<dbReference type="STRING" id="501010.NOSIN_05535"/>
<accession>A0A1V3BXP6</accession>
<organism evidence="2 3">
    <name type="scientific">Nocardiopsis sinuspersici</name>
    <dbReference type="NCBI Taxonomy" id="501010"/>
    <lineage>
        <taxon>Bacteria</taxon>
        <taxon>Bacillati</taxon>
        <taxon>Actinomycetota</taxon>
        <taxon>Actinomycetes</taxon>
        <taxon>Streptosporangiales</taxon>
        <taxon>Nocardiopsidaceae</taxon>
        <taxon>Nocardiopsis</taxon>
    </lineage>
</organism>
<name>A0A1V3BXP6_9ACTN</name>
<evidence type="ECO:0000259" key="1">
    <source>
        <dbReference type="Pfam" id="PF03559"/>
    </source>
</evidence>
<comment type="caution">
    <text evidence="2">The sequence shown here is derived from an EMBL/GenBank/DDBJ whole genome shotgun (WGS) entry which is preliminary data.</text>
</comment>
<protein>
    <submittedName>
        <fullName evidence="2">NDP-hexose 2,3-dehydratase</fullName>
    </submittedName>
</protein>
<dbReference type="GO" id="GO:0016829">
    <property type="term" value="F:lyase activity"/>
    <property type="evidence" value="ECO:0007669"/>
    <property type="project" value="InterPro"/>
</dbReference>